<feature type="domain" description="DUF402" evidence="2">
    <location>
        <begin position="88"/>
        <end position="204"/>
    </location>
</feature>
<feature type="region of interest" description="Disordered" evidence="1">
    <location>
        <begin position="1"/>
        <end position="25"/>
    </location>
</feature>
<evidence type="ECO:0000256" key="1">
    <source>
        <dbReference type="SAM" id="MobiDB-lite"/>
    </source>
</evidence>
<name>A0A975FQM4_9MICO</name>
<gene>
    <name evidence="3" type="ORF">G127AT_06955</name>
</gene>
<reference evidence="3" key="1">
    <citation type="submission" date="2021-03" db="EMBL/GenBank/DDBJ databases">
        <title>Agromyces archimandritus sp. nov., isolated from the cockroach Archimandrita tessellata.</title>
        <authorList>
            <person name="Guzman J."/>
            <person name="Ortuzar M."/>
            <person name="Poehlein A."/>
            <person name="Daniel R."/>
            <person name="Trujillo M."/>
            <person name="Vilcinskas A."/>
        </authorList>
    </citation>
    <scope>NUCLEOTIDE SEQUENCE</scope>
    <source>
        <strain evidence="3">G127AT</strain>
    </source>
</reference>
<evidence type="ECO:0000313" key="4">
    <source>
        <dbReference type="Proteomes" id="UP000671914"/>
    </source>
</evidence>
<dbReference type="Pfam" id="PF04167">
    <property type="entry name" value="DUF402"/>
    <property type="match status" value="1"/>
</dbReference>
<dbReference type="RefSeq" id="WP_210901365.1">
    <property type="nucleotide sequence ID" value="NZ_CP071696.1"/>
</dbReference>
<evidence type="ECO:0000313" key="3">
    <source>
        <dbReference type="EMBL" id="QTX05923.1"/>
    </source>
</evidence>
<dbReference type="EMBL" id="CP071696">
    <property type="protein sequence ID" value="QTX05923.1"/>
    <property type="molecule type" value="Genomic_DNA"/>
</dbReference>
<proteinExistence type="predicted"/>
<dbReference type="InterPro" id="IPR007295">
    <property type="entry name" value="DUF402"/>
</dbReference>
<dbReference type="Gene3D" id="2.40.380.10">
    <property type="entry name" value="FomD-like"/>
    <property type="match status" value="1"/>
</dbReference>
<dbReference type="SUPFAM" id="SSF159234">
    <property type="entry name" value="FomD-like"/>
    <property type="match status" value="1"/>
</dbReference>
<protein>
    <submittedName>
        <fullName evidence="3">DUF402 domain-containing protein</fullName>
    </submittedName>
</protein>
<dbReference type="KEGG" id="aarc:G127AT_06955"/>
<accession>A0A975FQM4</accession>
<sequence length="240" mass="26230">MDDNLGELAPHGDDAGPEPAPHPAGTAVALRSLKRIPRHGLAVSFAVAGIVLQDDAEFAVVATPSGSGRASRAGRRTGPRGRNIAVDDWDGSYDLAEWEGEAVVRVHPRGRCWSLWRWHDGRDWTSDWYGNLEAPWRRTPIGFDTRDWALDVVAEGRPGTPGWRVGFKDEDELAWFTEHGFFTAAEAARIRRAGDELAGLLRAGDGPAAMDWSPWVPPAVGPVPLPEEWASVHPERPAGR</sequence>
<keyword evidence="4" id="KW-1185">Reference proteome</keyword>
<dbReference type="AlphaFoldDB" id="A0A975FQM4"/>
<dbReference type="InterPro" id="IPR035930">
    <property type="entry name" value="FomD-like_sf"/>
</dbReference>
<evidence type="ECO:0000259" key="2">
    <source>
        <dbReference type="Pfam" id="PF04167"/>
    </source>
</evidence>
<organism evidence="3 4">
    <name type="scientific">Agromyces archimandritae</name>
    <dbReference type="NCBI Taxonomy" id="2781962"/>
    <lineage>
        <taxon>Bacteria</taxon>
        <taxon>Bacillati</taxon>
        <taxon>Actinomycetota</taxon>
        <taxon>Actinomycetes</taxon>
        <taxon>Micrococcales</taxon>
        <taxon>Microbacteriaceae</taxon>
        <taxon>Agromyces</taxon>
    </lineage>
</organism>
<dbReference type="Proteomes" id="UP000671914">
    <property type="component" value="Chromosome"/>
</dbReference>